<dbReference type="EMBL" id="AVOT02034186">
    <property type="protein sequence ID" value="MBW0528246.1"/>
    <property type="molecule type" value="Genomic_DNA"/>
</dbReference>
<reference evidence="1" key="1">
    <citation type="submission" date="2021-03" db="EMBL/GenBank/DDBJ databases">
        <title>Draft genome sequence of rust myrtle Austropuccinia psidii MF-1, a brazilian biotype.</title>
        <authorList>
            <person name="Quecine M.C."/>
            <person name="Pachon D.M.R."/>
            <person name="Bonatelli M.L."/>
            <person name="Correr F.H."/>
            <person name="Franceschini L.M."/>
            <person name="Leite T.F."/>
            <person name="Margarido G.R.A."/>
            <person name="Almeida C.A."/>
            <person name="Ferrarezi J.A."/>
            <person name="Labate C.A."/>
        </authorList>
    </citation>
    <scope>NUCLEOTIDE SEQUENCE</scope>
    <source>
        <strain evidence="1">MF-1</strain>
    </source>
</reference>
<dbReference type="Proteomes" id="UP000765509">
    <property type="component" value="Unassembled WGS sequence"/>
</dbReference>
<name>A0A9Q3F0P9_9BASI</name>
<comment type="caution">
    <text evidence="1">The sequence shown here is derived from an EMBL/GenBank/DDBJ whole genome shotgun (WGS) entry which is preliminary data.</text>
</comment>
<protein>
    <submittedName>
        <fullName evidence="1">Uncharacterized protein</fullName>
    </submittedName>
</protein>
<accession>A0A9Q3F0P9</accession>
<evidence type="ECO:0000313" key="2">
    <source>
        <dbReference type="Proteomes" id="UP000765509"/>
    </source>
</evidence>
<dbReference type="AlphaFoldDB" id="A0A9Q3F0P9"/>
<keyword evidence="2" id="KW-1185">Reference proteome</keyword>
<evidence type="ECO:0000313" key="1">
    <source>
        <dbReference type="EMBL" id="MBW0528246.1"/>
    </source>
</evidence>
<sequence length="86" mass="9334">MSPVPSAYTQAVTQNTAPLQSCRNLTPELLGGPISTGRDHRDRRAFSEVQGPRLLTRLISMLGRPVKAFHKLLLPCAWVGAPPSVT</sequence>
<organism evidence="1 2">
    <name type="scientific">Austropuccinia psidii MF-1</name>
    <dbReference type="NCBI Taxonomy" id="1389203"/>
    <lineage>
        <taxon>Eukaryota</taxon>
        <taxon>Fungi</taxon>
        <taxon>Dikarya</taxon>
        <taxon>Basidiomycota</taxon>
        <taxon>Pucciniomycotina</taxon>
        <taxon>Pucciniomycetes</taxon>
        <taxon>Pucciniales</taxon>
        <taxon>Sphaerophragmiaceae</taxon>
        <taxon>Austropuccinia</taxon>
    </lineage>
</organism>
<gene>
    <name evidence="1" type="ORF">O181_067961</name>
</gene>
<proteinExistence type="predicted"/>